<dbReference type="Pfam" id="PF01523">
    <property type="entry name" value="PmbA_TldD_1st"/>
    <property type="match status" value="1"/>
</dbReference>
<keyword evidence="3" id="KW-0482">Metalloprotease</keyword>
<dbReference type="InterPro" id="IPR035068">
    <property type="entry name" value="TldD/PmbA_N"/>
</dbReference>
<dbReference type="InterPro" id="IPR002510">
    <property type="entry name" value="Metalloprtase-TldD/E_N"/>
</dbReference>
<comment type="similarity">
    <text evidence="1">Belongs to the peptidase U62 family.</text>
</comment>
<dbReference type="InterPro" id="IPR036059">
    <property type="entry name" value="TldD/PmbA_sf"/>
</dbReference>
<feature type="non-terminal residue" evidence="3">
    <location>
        <position position="83"/>
    </location>
</feature>
<evidence type="ECO:0000256" key="1">
    <source>
        <dbReference type="ARBA" id="ARBA00005836"/>
    </source>
</evidence>
<reference evidence="3 4" key="1">
    <citation type="submission" date="2017-09" db="EMBL/GenBank/DDBJ databases">
        <title>Metagenomic Analysis Reveals Denitrifying Candidatus Accumulibacter and Flanking Population as a Source of N2O.</title>
        <authorList>
            <person name="Gao H."/>
            <person name="Mao Y."/>
            <person name="Zhao X."/>
            <person name="Liu W.-T."/>
            <person name="Zhang T."/>
            <person name="Wells G."/>
        </authorList>
    </citation>
    <scope>NUCLEOTIDE SEQUENCE [LARGE SCALE GENOMIC DNA]</scope>
    <source>
        <strain evidence="3">CANDO_2_IC</strain>
    </source>
</reference>
<dbReference type="EMBL" id="PDHS01000196">
    <property type="protein sequence ID" value="MQM30633.1"/>
    <property type="molecule type" value="Genomic_DNA"/>
</dbReference>
<sequence length="83" mass="9007">MSPPTTAAARESRFSYRFETLQQLARDVLAHAEKCGASACEVDVSDGFGQSVTARPGEVETIEYNRDKAIAVAVYLGRRKGQA</sequence>
<dbReference type="AlphaFoldDB" id="A0A6A7RSS5"/>
<protein>
    <submittedName>
        <fullName evidence="3">Metalloprotease PmbA</fullName>
    </submittedName>
</protein>
<gene>
    <name evidence="3" type="primary">pmbA</name>
    <name evidence="3" type="synonym">tldE</name>
    <name evidence="3" type="ORF">CRU78_08895</name>
</gene>
<comment type="caution">
    <text evidence="3">The sequence shown here is derived from an EMBL/GenBank/DDBJ whole genome shotgun (WGS) entry which is preliminary data.</text>
</comment>
<dbReference type="SUPFAM" id="SSF111283">
    <property type="entry name" value="Putative modulator of DNA gyrase, PmbA/TldD"/>
    <property type="match status" value="1"/>
</dbReference>
<organism evidence="3 4">
    <name type="scientific">Candidatus Accumulibacter phosphatis</name>
    <dbReference type="NCBI Taxonomy" id="327160"/>
    <lineage>
        <taxon>Bacteria</taxon>
        <taxon>Pseudomonadati</taxon>
        <taxon>Pseudomonadota</taxon>
        <taxon>Betaproteobacteria</taxon>
        <taxon>Candidatus Accumulibacter</taxon>
    </lineage>
</organism>
<dbReference type="GO" id="GO:0006508">
    <property type="term" value="P:proteolysis"/>
    <property type="evidence" value="ECO:0007669"/>
    <property type="project" value="UniProtKB-KW"/>
</dbReference>
<proteinExistence type="inferred from homology"/>
<dbReference type="GO" id="GO:0008237">
    <property type="term" value="F:metallopeptidase activity"/>
    <property type="evidence" value="ECO:0007669"/>
    <property type="project" value="UniProtKB-KW"/>
</dbReference>
<evidence type="ECO:0000313" key="3">
    <source>
        <dbReference type="EMBL" id="MQM30633.1"/>
    </source>
</evidence>
<evidence type="ECO:0000259" key="2">
    <source>
        <dbReference type="Pfam" id="PF01523"/>
    </source>
</evidence>
<dbReference type="Proteomes" id="UP000342300">
    <property type="component" value="Unassembled WGS sequence"/>
</dbReference>
<keyword evidence="3" id="KW-0645">Protease</keyword>
<keyword evidence="3" id="KW-0378">Hydrolase</keyword>
<dbReference type="Gene3D" id="3.30.2290.10">
    <property type="entry name" value="PmbA/TldD superfamily"/>
    <property type="match status" value="1"/>
</dbReference>
<feature type="domain" description="Metalloprotease TldD/E N-terminal" evidence="2">
    <location>
        <begin position="40"/>
        <end position="81"/>
    </location>
</feature>
<name>A0A6A7RSS5_9PROT</name>
<evidence type="ECO:0000313" key="4">
    <source>
        <dbReference type="Proteomes" id="UP000342300"/>
    </source>
</evidence>
<accession>A0A6A7RSS5</accession>